<organism evidence="2 3">
    <name type="scientific">Desulfobacter hydrogenophilus</name>
    <dbReference type="NCBI Taxonomy" id="2291"/>
    <lineage>
        <taxon>Bacteria</taxon>
        <taxon>Pseudomonadati</taxon>
        <taxon>Thermodesulfobacteriota</taxon>
        <taxon>Desulfobacteria</taxon>
        <taxon>Desulfobacterales</taxon>
        <taxon>Desulfobacteraceae</taxon>
        <taxon>Desulfobacter</taxon>
    </lineage>
</organism>
<reference evidence="1 4" key="2">
    <citation type="submission" date="2019-02" db="EMBL/GenBank/DDBJ databases">
        <title>Complete genome sequence of Desulfobacter hydrogenophilus AcRS1.</title>
        <authorList>
            <person name="Marietou A."/>
            <person name="Lund M.B."/>
            <person name="Marshall I.P.G."/>
            <person name="Schreiber L."/>
            <person name="Jorgensen B."/>
        </authorList>
    </citation>
    <scope>NUCLEOTIDE SEQUENCE [LARGE SCALE GENOMIC DNA]</scope>
    <source>
        <strain evidence="1 4">AcRS1</strain>
    </source>
</reference>
<keyword evidence="4" id="KW-1185">Reference proteome</keyword>
<evidence type="ECO:0000313" key="2">
    <source>
        <dbReference type="EMBL" id="RAM02326.1"/>
    </source>
</evidence>
<sequence>MVRIKSATDAADFKSPSRQANGTYLRYMSIGIRFMEILKSINREKADLYDLIARLQGASMKLYCS</sequence>
<name>A0A328FDX4_9BACT</name>
<reference evidence="2 3" key="1">
    <citation type="submission" date="2018-06" db="EMBL/GenBank/DDBJ databases">
        <title>Complete Genome Sequence of Desulfobacter hydrogenophilus (DSM3380).</title>
        <authorList>
            <person name="Marietou A."/>
            <person name="Schreiber L."/>
            <person name="Marshall I."/>
            <person name="Jorgensen B."/>
        </authorList>
    </citation>
    <scope>NUCLEOTIDE SEQUENCE [LARGE SCALE GENOMIC DNA]</scope>
    <source>
        <strain evidence="2 3">DSM 3380</strain>
    </source>
</reference>
<evidence type="ECO:0000313" key="1">
    <source>
        <dbReference type="EMBL" id="QBH14348.1"/>
    </source>
</evidence>
<protein>
    <submittedName>
        <fullName evidence="2">Uncharacterized protein</fullName>
    </submittedName>
</protein>
<dbReference type="RefSeq" id="WP_111956027.1">
    <property type="nucleotide sequence ID" value="NZ_CP036313.1"/>
</dbReference>
<dbReference type="EMBL" id="CP036313">
    <property type="protein sequence ID" value="QBH14348.1"/>
    <property type="molecule type" value="Genomic_DNA"/>
</dbReference>
<dbReference type="EMBL" id="QLNI01000016">
    <property type="protein sequence ID" value="RAM02326.1"/>
    <property type="molecule type" value="Genomic_DNA"/>
</dbReference>
<dbReference type="AlphaFoldDB" id="A0A328FDX4"/>
<gene>
    <name evidence="2" type="ORF">DO021_09450</name>
    <name evidence="1" type="ORF">EYB58_16345</name>
</gene>
<evidence type="ECO:0000313" key="4">
    <source>
        <dbReference type="Proteomes" id="UP000293902"/>
    </source>
</evidence>
<evidence type="ECO:0000313" key="3">
    <source>
        <dbReference type="Proteomes" id="UP000248798"/>
    </source>
</evidence>
<dbReference type="Proteomes" id="UP000248798">
    <property type="component" value="Unassembled WGS sequence"/>
</dbReference>
<proteinExistence type="predicted"/>
<accession>A0A328FDX4</accession>
<dbReference type="Proteomes" id="UP000293902">
    <property type="component" value="Chromosome"/>
</dbReference>